<dbReference type="AlphaFoldDB" id="A0A0D9Z9N6"/>
<evidence type="ECO:0000313" key="1">
    <source>
        <dbReference type="EnsemblPlants" id="OGLUM03G24320.1"/>
    </source>
</evidence>
<keyword evidence="2" id="KW-1185">Reference proteome</keyword>
<dbReference type="HOGENOM" id="CLU_116031_0_0_1"/>
<organism evidence="1">
    <name type="scientific">Oryza glumipatula</name>
    <dbReference type="NCBI Taxonomy" id="40148"/>
    <lineage>
        <taxon>Eukaryota</taxon>
        <taxon>Viridiplantae</taxon>
        <taxon>Streptophyta</taxon>
        <taxon>Embryophyta</taxon>
        <taxon>Tracheophyta</taxon>
        <taxon>Spermatophyta</taxon>
        <taxon>Magnoliopsida</taxon>
        <taxon>Liliopsida</taxon>
        <taxon>Poales</taxon>
        <taxon>Poaceae</taxon>
        <taxon>BOP clade</taxon>
        <taxon>Oryzoideae</taxon>
        <taxon>Oryzeae</taxon>
        <taxon>Oryzinae</taxon>
        <taxon>Oryza</taxon>
    </lineage>
</organism>
<sequence length="160" mass="17478">MTLDWSRRLKELATGGEEESGSKDRANVRRNVEVATGMRGSVWRYLGAEGVLSPFLMLAVVRDGYSQWNAGEAQRHATNGGRPTWREVARPEATGPWKSEATSGHETEIKAICTCETMEHQGVASLFVQIAPAMQLYKFQGGSGCSQNVVACDVPSNMQT</sequence>
<protein>
    <submittedName>
        <fullName evidence="1">Uncharacterized protein</fullName>
    </submittedName>
</protein>
<name>A0A0D9Z9N6_9ORYZ</name>
<reference evidence="1" key="1">
    <citation type="submission" date="2015-04" db="UniProtKB">
        <authorList>
            <consortium name="EnsemblPlants"/>
        </authorList>
    </citation>
    <scope>IDENTIFICATION</scope>
</reference>
<reference evidence="1" key="2">
    <citation type="submission" date="2018-05" db="EMBL/GenBank/DDBJ databases">
        <title>OgluRS3 (Oryza glumaepatula Reference Sequence Version 3).</title>
        <authorList>
            <person name="Zhang J."/>
            <person name="Kudrna D."/>
            <person name="Lee S."/>
            <person name="Talag J."/>
            <person name="Welchert J."/>
            <person name="Wing R.A."/>
        </authorList>
    </citation>
    <scope>NUCLEOTIDE SEQUENCE [LARGE SCALE GENOMIC DNA]</scope>
</reference>
<dbReference type="Gramene" id="OGLUM03G24320.1">
    <property type="protein sequence ID" value="OGLUM03G24320.1"/>
    <property type="gene ID" value="OGLUM03G24320"/>
</dbReference>
<dbReference type="Proteomes" id="UP000026961">
    <property type="component" value="Chromosome 3"/>
</dbReference>
<proteinExistence type="predicted"/>
<dbReference type="EnsemblPlants" id="OGLUM03G24320.1">
    <property type="protein sequence ID" value="OGLUM03G24320.1"/>
    <property type="gene ID" value="OGLUM03G24320"/>
</dbReference>
<evidence type="ECO:0000313" key="2">
    <source>
        <dbReference type="Proteomes" id="UP000026961"/>
    </source>
</evidence>
<accession>A0A0D9Z9N6</accession>